<reference evidence="3" key="1">
    <citation type="journal article" date="2019" name="Int. J. Syst. Evol. Microbiol.">
        <title>The Global Catalogue of Microorganisms (GCM) 10K type strain sequencing project: providing services to taxonomists for standard genome sequencing and annotation.</title>
        <authorList>
            <consortium name="The Broad Institute Genomics Platform"/>
            <consortium name="The Broad Institute Genome Sequencing Center for Infectious Disease"/>
            <person name="Wu L."/>
            <person name="Ma J."/>
        </authorList>
    </citation>
    <scope>NUCLEOTIDE SEQUENCE [LARGE SCALE GENOMIC DNA]</scope>
    <source>
        <strain evidence="3">KCTC 42182</strain>
    </source>
</reference>
<keyword evidence="1" id="KW-0175">Coiled coil</keyword>
<feature type="coiled-coil region" evidence="1">
    <location>
        <begin position="56"/>
        <end position="90"/>
    </location>
</feature>
<gene>
    <name evidence="2" type="ORF">ACFOOQ_14015</name>
</gene>
<dbReference type="Proteomes" id="UP001595711">
    <property type="component" value="Unassembled WGS sequence"/>
</dbReference>
<evidence type="ECO:0000256" key="1">
    <source>
        <dbReference type="SAM" id="Coils"/>
    </source>
</evidence>
<evidence type="ECO:0000313" key="3">
    <source>
        <dbReference type="Proteomes" id="UP001595711"/>
    </source>
</evidence>
<organism evidence="2 3">
    <name type="scientific">Ferrovibrio xuzhouensis</name>
    <dbReference type="NCBI Taxonomy" id="1576914"/>
    <lineage>
        <taxon>Bacteria</taxon>
        <taxon>Pseudomonadati</taxon>
        <taxon>Pseudomonadota</taxon>
        <taxon>Alphaproteobacteria</taxon>
        <taxon>Rhodospirillales</taxon>
        <taxon>Rhodospirillaceae</taxon>
        <taxon>Ferrovibrio</taxon>
    </lineage>
</organism>
<accession>A0ABV7VHK3</accession>
<dbReference type="RefSeq" id="WP_379727727.1">
    <property type="nucleotide sequence ID" value="NZ_JBHRYJ010000003.1"/>
</dbReference>
<sequence length="185" mass="20119">MALSDAFLLVVPALLLLMGVGAFASQIERMGYRLHGIEEAVTTRAGQSPADISRLHAERSREVARLRNVAAELEDDIAALQRERANLLGQPQALADVTSNFVAEAGYPTAGAQGQYIVLEGKAKDMPFCGFASLDTPLSARRRLRLVVWGMGPAEAQSFAVNWAGEEARLITIRPFDGLLFWHEA</sequence>
<protein>
    <submittedName>
        <fullName evidence="2">Uncharacterized protein</fullName>
    </submittedName>
</protein>
<evidence type="ECO:0000313" key="2">
    <source>
        <dbReference type="EMBL" id="MFC3676669.1"/>
    </source>
</evidence>
<name>A0ABV7VHK3_9PROT</name>
<dbReference type="EMBL" id="JBHRYJ010000003">
    <property type="protein sequence ID" value="MFC3676669.1"/>
    <property type="molecule type" value="Genomic_DNA"/>
</dbReference>
<keyword evidence="3" id="KW-1185">Reference proteome</keyword>
<proteinExistence type="predicted"/>
<comment type="caution">
    <text evidence="2">The sequence shown here is derived from an EMBL/GenBank/DDBJ whole genome shotgun (WGS) entry which is preliminary data.</text>
</comment>